<dbReference type="GO" id="GO:0003676">
    <property type="term" value="F:nucleic acid binding"/>
    <property type="evidence" value="ECO:0007669"/>
    <property type="project" value="InterPro"/>
</dbReference>
<dbReference type="InterPro" id="IPR001584">
    <property type="entry name" value="Integrase_cat-core"/>
</dbReference>
<protein>
    <recommendedName>
        <fullName evidence="2">Integrase catalytic domain-containing protein</fullName>
    </recommendedName>
</protein>
<evidence type="ECO:0000313" key="4">
    <source>
        <dbReference type="Proteomes" id="UP001152523"/>
    </source>
</evidence>
<organism evidence="3 4">
    <name type="scientific">Cuscuta epithymum</name>
    <dbReference type="NCBI Taxonomy" id="186058"/>
    <lineage>
        <taxon>Eukaryota</taxon>
        <taxon>Viridiplantae</taxon>
        <taxon>Streptophyta</taxon>
        <taxon>Embryophyta</taxon>
        <taxon>Tracheophyta</taxon>
        <taxon>Spermatophyta</taxon>
        <taxon>Magnoliopsida</taxon>
        <taxon>eudicotyledons</taxon>
        <taxon>Gunneridae</taxon>
        <taxon>Pentapetalae</taxon>
        <taxon>asterids</taxon>
        <taxon>lamiids</taxon>
        <taxon>Solanales</taxon>
        <taxon>Convolvulaceae</taxon>
        <taxon>Cuscuteae</taxon>
        <taxon>Cuscuta</taxon>
        <taxon>Cuscuta subgen. Cuscuta</taxon>
    </lineage>
</organism>
<evidence type="ECO:0000313" key="3">
    <source>
        <dbReference type="EMBL" id="CAH9087925.1"/>
    </source>
</evidence>
<dbReference type="PANTHER" id="PTHR11439">
    <property type="entry name" value="GAG-POL-RELATED RETROTRANSPOSON"/>
    <property type="match status" value="1"/>
</dbReference>
<dbReference type="Pfam" id="PF25597">
    <property type="entry name" value="SH3_retrovirus"/>
    <property type="match status" value="1"/>
</dbReference>
<dbReference type="InterPro" id="IPR036397">
    <property type="entry name" value="RNaseH_sf"/>
</dbReference>
<dbReference type="Pfam" id="PF07727">
    <property type="entry name" value="RVT_2"/>
    <property type="match status" value="1"/>
</dbReference>
<dbReference type="EMBL" id="CAMAPF010000059">
    <property type="protein sequence ID" value="CAH9087925.1"/>
    <property type="molecule type" value="Genomic_DNA"/>
</dbReference>
<evidence type="ECO:0000256" key="1">
    <source>
        <dbReference type="ARBA" id="ARBA00022750"/>
    </source>
</evidence>
<name>A0AAV0CYS3_9ASTE</name>
<keyword evidence="4" id="KW-1185">Reference proteome</keyword>
<evidence type="ECO:0000259" key="2">
    <source>
        <dbReference type="PROSITE" id="PS50994"/>
    </source>
</evidence>
<dbReference type="GO" id="GO:0015074">
    <property type="term" value="P:DNA integration"/>
    <property type="evidence" value="ECO:0007669"/>
    <property type="project" value="InterPro"/>
</dbReference>
<dbReference type="InterPro" id="IPR012337">
    <property type="entry name" value="RNaseH-like_sf"/>
</dbReference>
<dbReference type="InterPro" id="IPR013103">
    <property type="entry name" value="RVT_2"/>
</dbReference>
<dbReference type="Gene3D" id="3.30.420.10">
    <property type="entry name" value="Ribonuclease H-like superfamily/Ribonuclease H"/>
    <property type="match status" value="1"/>
</dbReference>
<accession>A0AAV0CYS3</accession>
<dbReference type="Pfam" id="PF22936">
    <property type="entry name" value="Pol_BBD"/>
    <property type="match status" value="1"/>
</dbReference>
<dbReference type="PANTHER" id="PTHR11439:SF467">
    <property type="entry name" value="INTEGRASE CATALYTIC DOMAIN-CONTAINING PROTEIN"/>
    <property type="match status" value="1"/>
</dbReference>
<dbReference type="InterPro" id="IPR057670">
    <property type="entry name" value="SH3_retrovirus"/>
</dbReference>
<gene>
    <name evidence="3" type="ORF">CEPIT_LOCUS10279</name>
</gene>
<keyword evidence="1" id="KW-0064">Aspartyl protease</keyword>
<dbReference type="GO" id="GO:0004190">
    <property type="term" value="F:aspartic-type endopeptidase activity"/>
    <property type="evidence" value="ECO:0007669"/>
    <property type="project" value="UniProtKB-KW"/>
</dbReference>
<dbReference type="SUPFAM" id="SSF57756">
    <property type="entry name" value="Retrovirus zinc finger-like domains"/>
    <property type="match status" value="1"/>
</dbReference>
<dbReference type="PROSITE" id="PS50994">
    <property type="entry name" value="INTEGRASE"/>
    <property type="match status" value="1"/>
</dbReference>
<dbReference type="SUPFAM" id="SSF56672">
    <property type="entry name" value="DNA/RNA polymerases"/>
    <property type="match status" value="1"/>
</dbReference>
<dbReference type="AlphaFoldDB" id="A0AAV0CYS3"/>
<dbReference type="InterPro" id="IPR036875">
    <property type="entry name" value="Znf_CCHC_sf"/>
</dbReference>
<dbReference type="InterPro" id="IPR054722">
    <property type="entry name" value="PolX-like_BBD"/>
</dbReference>
<comment type="caution">
    <text evidence="3">The sequence shown here is derived from an EMBL/GenBank/DDBJ whole genome shotgun (WGS) entry which is preliminary data.</text>
</comment>
<dbReference type="SMART" id="SM00343">
    <property type="entry name" value="ZnF_C2HC"/>
    <property type="match status" value="1"/>
</dbReference>
<feature type="domain" description="Integrase catalytic" evidence="2">
    <location>
        <begin position="148"/>
        <end position="321"/>
    </location>
</feature>
<dbReference type="Proteomes" id="UP001152523">
    <property type="component" value="Unassembled WGS sequence"/>
</dbReference>
<reference evidence="3" key="1">
    <citation type="submission" date="2022-07" db="EMBL/GenBank/DDBJ databases">
        <authorList>
            <person name="Macas J."/>
            <person name="Novak P."/>
            <person name="Neumann P."/>
        </authorList>
    </citation>
    <scope>NUCLEOTIDE SEQUENCE</scope>
</reference>
<sequence length="1033" mass="114268">MSRTTGQFDKGVICNYCKKPGHLIKECRKLLFKNQGNQLAHVASATSSSDGSIAISSDEYAKFICYQESLKHSFVPTSVVANSGISNTCLVSSSSKWVIDSGATDHMTGNPSLFSSFHSYLPTSNVTLADGSTSPVLGSGTVVPTSTLPLSPVLSLPNFAFNLLSISKITRTLKCSVTFFPGYCVFQDLLTKQTIGKGHESAGLYILDTSITKEIKTQFNVPVRVLRGDNAQEYLSAPFKSFMLQHGIIHQTSCVDTPPQNGVAERKNRHLLETARALLFQMNVPKQFWADAVSTSCFLINRMPSSVLDGKTPYQCLFPNKELFPIPPKIFGCTCFVRNVNPHRTKLDPKSLKCIFLGYSRVQKGYRCFCPSTGRYLVSIDVSFHENTPWSSSKTDIHEDNDEILIYTVTIPETTPSVTIPNVPIPDPRPPVHLVYTRRHKAPDHHPPVTPVITYPNTSPASISCPEPVPASSDLVSTSDLDLPIALRKGTRSCTHPISSFVSYSQLSSASCSFIASIDSISVPKSVKEALSHPEWRHAMVEEMNALDLNGTWDLVDLPTGKKSIGCKWVFAVKVNPDGSVARLKARLVAKGYAQTYGVDYSDTFSPVAKLTSVRLLISLAATHGWHLHQLDIKNAFLHGDLQEEVYIEQPPGFVAQGEYGKVCQLRKSLYGLKQSPRAWFGKFSQSIERFGMIKGQSDHSVFYRQTKAGITLLVVYVDDIVITGSDNAGILALKNFLHSQFQTKDLGSLKYFLGIEVTRSKKGILLSQRKYVLDLLAETGKLGAKPSTTPMVPNVQLTQEGTPFEDPERYRRLVGKLNYLAVTRPDIAYSVSVVSQYMSSPTIDHWAAVEHILCYLKGAPGRGIVYQNHDHMRIECFADADWAGSKDDRRSTSGYCVFVGGNLVSWKSKKQNVVSRSSAESEYRAMAQSACEIIWISHLLTELGLKTSMPAKLWCDNQAAIHIANNPVFHERTKHIEVDCHFIREKIQKGLISTGYVKTGEQLGDLFTKALNGIRVEYLCNKLGMINIYAPT</sequence>
<keyword evidence="1" id="KW-0645">Protease</keyword>
<keyword evidence="1" id="KW-0378">Hydrolase</keyword>
<dbReference type="SUPFAM" id="SSF53098">
    <property type="entry name" value="Ribonuclease H-like"/>
    <property type="match status" value="1"/>
</dbReference>
<dbReference type="GO" id="GO:0008270">
    <property type="term" value="F:zinc ion binding"/>
    <property type="evidence" value="ECO:0007669"/>
    <property type="project" value="InterPro"/>
</dbReference>
<dbReference type="InterPro" id="IPR043502">
    <property type="entry name" value="DNA/RNA_pol_sf"/>
</dbReference>
<dbReference type="CDD" id="cd09272">
    <property type="entry name" value="RNase_HI_RT_Ty1"/>
    <property type="match status" value="1"/>
</dbReference>
<dbReference type="InterPro" id="IPR001878">
    <property type="entry name" value="Znf_CCHC"/>
</dbReference>
<proteinExistence type="predicted"/>